<comment type="caution">
    <text evidence="3">The sequence shown here is derived from an EMBL/GenBank/DDBJ whole genome shotgun (WGS) entry which is preliminary data.</text>
</comment>
<name>A0A9D4H5K3_DREPO</name>
<dbReference type="SUPFAM" id="SSF56436">
    <property type="entry name" value="C-type lectin-like"/>
    <property type="match status" value="1"/>
</dbReference>
<dbReference type="CDD" id="cd00037">
    <property type="entry name" value="CLECT"/>
    <property type="match status" value="1"/>
</dbReference>
<protein>
    <recommendedName>
        <fullName evidence="2">C-type lectin domain-containing protein</fullName>
    </recommendedName>
</protein>
<evidence type="ECO:0000313" key="4">
    <source>
        <dbReference type="Proteomes" id="UP000828390"/>
    </source>
</evidence>
<dbReference type="PROSITE" id="PS50041">
    <property type="entry name" value="C_TYPE_LECTIN_2"/>
    <property type="match status" value="1"/>
</dbReference>
<dbReference type="InterPro" id="IPR050111">
    <property type="entry name" value="C-type_lectin/snaclec_domain"/>
</dbReference>
<evidence type="ECO:0000259" key="2">
    <source>
        <dbReference type="PROSITE" id="PS50041"/>
    </source>
</evidence>
<keyword evidence="4" id="KW-1185">Reference proteome</keyword>
<dbReference type="EMBL" id="JAIWYP010000005">
    <property type="protein sequence ID" value="KAH3828983.1"/>
    <property type="molecule type" value="Genomic_DNA"/>
</dbReference>
<reference evidence="3" key="1">
    <citation type="journal article" date="2019" name="bioRxiv">
        <title>The Genome of the Zebra Mussel, Dreissena polymorpha: A Resource for Invasive Species Research.</title>
        <authorList>
            <person name="McCartney M.A."/>
            <person name="Auch B."/>
            <person name="Kono T."/>
            <person name="Mallez S."/>
            <person name="Zhang Y."/>
            <person name="Obille A."/>
            <person name="Becker A."/>
            <person name="Abrahante J.E."/>
            <person name="Garbe J."/>
            <person name="Badalamenti J.P."/>
            <person name="Herman A."/>
            <person name="Mangelson H."/>
            <person name="Liachko I."/>
            <person name="Sullivan S."/>
            <person name="Sone E.D."/>
            <person name="Koren S."/>
            <person name="Silverstein K.A.T."/>
            <person name="Beckman K.B."/>
            <person name="Gohl D.M."/>
        </authorList>
    </citation>
    <scope>NUCLEOTIDE SEQUENCE</scope>
    <source>
        <strain evidence="3">Duluth1</strain>
        <tissue evidence="3">Whole animal</tissue>
    </source>
</reference>
<keyword evidence="1" id="KW-0732">Signal</keyword>
<evidence type="ECO:0000256" key="1">
    <source>
        <dbReference type="SAM" id="SignalP"/>
    </source>
</evidence>
<dbReference type="Pfam" id="PF00059">
    <property type="entry name" value="Lectin_C"/>
    <property type="match status" value="1"/>
</dbReference>
<gene>
    <name evidence="3" type="ORF">DPMN_130971</name>
</gene>
<sequence>MKSVAHFLTVWIWAEIYSTTSETLGPEGCQTAWFHRNDYCYHVINARVHFDSAKAICDLKGSVLTSLWDQDEAEFVLKLLNELDVKERMAWIGAVPTGGVVNKKWVWLDGSGSVELLKDFQSPEVTDELCVSLAEDSTILFLDCDVTLNAFICKKPVQKLYVPDGMNVTSEFMYLNKNPEQTIFERLRPPILEKINMETSGVHHLATVDVIHETDCAFKCYTIGECNAFVVTCKSSRKCNVRLCSLMAGFDVF</sequence>
<dbReference type="SMART" id="SM00034">
    <property type="entry name" value="CLECT"/>
    <property type="match status" value="1"/>
</dbReference>
<dbReference type="InterPro" id="IPR001304">
    <property type="entry name" value="C-type_lectin-like"/>
</dbReference>
<dbReference type="Gene3D" id="3.10.100.10">
    <property type="entry name" value="Mannose-Binding Protein A, subunit A"/>
    <property type="match status" value="1"/>
</dbReference>
<feature type="domain" description="C-type lectin" evidence="2">
    <location>
        <begin position="36"/>
        <end position="145"/>
    </location>
</feature>
<feature type="signal peptide" evidence="1">
    <location>
        <begin position="1"/>
        <end position="21"/>
    </location>
</feature>
<dbReference type="AlphaFoldDB" id="A0A9D4H5K3"/>
<dbReference type="OrthoDB" id="7357196at2759"/>
<organism evidence="3 4">
    <name type="scientific">Dreissena polymorpha</name>
    <name type="common">Zebra mussel</name>
    <name type="synonym">Mytilus polymorpha</name>
    <dbReference type="NCBI Taxonomy" id="45954"/>
    <lineage>
        <taxon>Eukaryota</taxon>
        <taxon>Metazoa</taxon>
        <taxon>Spiralia</taxon>
        <taxon>Lophotrochozoa</taxon>
        <taxon>Mollusca</taxon>
        <taxon>Bivalvia</taxon>
        <taxon>Autobranchia</taxon>
        <taxon>Heteroconchia</taxon>
        <taxon>Euheterodonta</taxon>
        <taxon>Imparidentia</taxon>
        <taxon>Neoheterodontei</taxon>
        <taxon>Myida</taxon>
        <taxon>Dreissenoidea</taxon>
        <taxon>Dreissenidae</taxon>
        <taxon>Dreissena</taxon>
    </lineage>
</organism>
<feature type="chain" id="PRO_5039402414" description="C-type lectin domain-containing protein" evidence="1">
    <location>
        <begin position="22"/>
        <end position="253"/>
    </location>
</feature>
<reference evidence="3" key="2">
    <citation type="submission" date="2020-11" db="EMBL/GenBank/DDBJ databases">
        <authorList>
            <person name="McCartney M.A."/>
            <person name="Auch B."/>
            <person name="Kono T."/>
            <person name="Mallez S."/>
            <person name="Becker A."/>
            <person name="Gohl D.M."/>
            <person name="Silverstein K.A.T."/>
            <person name="Koren S."/>
            <person name="Bechman K.B."/>
            <person name="Herman A."/>
            <person name="Abrahante J.E."/>
            <person name="Garbe J."/>
        </authorList>
    </citation>
    <scope>NUCLEOTIDE SEQUENCE</scope>
    <source>
        <strain evidence="3">Duluth1</strain>
        <tissue evidence="3">Whole animal</tissue>
    </source>
</reference>
<dbReference type="InterPro" id="IPR016187">
    <property type="entry name" value="CTDL_fold"/>
</dbReference>
<dbReference type="Proteomes" id="UP000828390">
    <property type="component" value="Unassembled WGS sequence"/>
</dbReference>
<accession>A0A9D4H5K3</accession>
<dbReference type="PANTHER" id="PTHR22803">
    <property type="entry name" value="MANNOSE, PHOSPHOLIPASE, LECTIN RECEPTOR RELATED"/>
    <property type="match status" value="1"/>
</dbReference>
<evidence type="ECO:0000313" key="3">
    <source>
        <dbReference type="EMBL" id="KAH3828983.1"/>
    </source>
</evidence>
<proteinExistence type="predicted"/>
<dbReference type="InterPro" id="IPR016186">
    <property type="entry name" value="C-type_lectin-like/link_sf"/>
</dbReference>